<dbReference type="InterPro" id="IPR020846">
    <property type="entry name" value="MFS_dom"/>
</dbReference>
<dbReference type="InterPro" id="IPR011701">
    <property type="entry name" value="MFS"/>
</dbReference>
<keyword evidence="3 6" id="KW-0812">Transmembrane</keyword>
<feature type="domain" description="Major facilitator superfamily (MFS) profile" evidence="7">
    <location>
        <begin position="1"/>
        <end position="395"/>
    </location>
</feature>
<reference evidence="8 9" key="1">
    <citation type="submission" date="2017-08" db="EMBL/GenBank/DDBJ databases">
        <title>Substantial Increase in Enzyme Production by Combined Drug-Resistance Mutations in Paenibacillus agaridevorans.</title>
        <authorList>
            <person name="Tanaka Y."/>
            <person name="Funane K."/>
            <person name="Hosaka T."/>
            <person name="Shiwa Y."/>
            <person name="Fujita N."/>
            <person name="Miyazaki T."/>
            <person name="Yoshikawa H."/>
            <person name="Murakami K."/>
            <person name="Kasahara K."/>
            <person name="Inaoka T."/>
            <person name="Hiraga Y."/>
            <person name="Ochi K."/>
        </authorList>
    </citation>
    <scope>NUCLEOTIDE SEQUENCE [LARGE SCALE GENOMIC DNA]</scope>
    <source>
        <strain evidence="8 9">T-3040</strain>
    </source>
</reference>
<dbReference type="SUPFAM" id="SSF103473">
    <property type="entry name" value="MFS general substrate transporter"/>
    <property type="match status" value="1"/>
</dbReference>
<feature type="transmembrane region" description="Helical" evidence="6">
    <location>
        <begin position="370"/>
        <end position="390"/>
    </location>
</feature>
<feature type="transmembrane region" description="Helical" evidence="6">
    <location>
        <begin position="281"/>
        <end position="301"/>
    </location>
</feature>
<evidence type="ECO:0000256" key="1">
    <source>
        <dbReference type="ARBA" id="ARBA00004651"/>
    </source>
</evidence>
<organism evidence="8 9">
    <name type="scientific">Paenibacillus agaridevorans</name>
    <dbReference type="NCBI Taxonomy" id="171404"/>
    <lineage>
        <taxon>Bacteria</taxon>
        <taxon>Bacillati</taxon>
        <taxon>Bacillota</taxon>
        <taxon>Bacilli</taxon>
        <taxon>Bacillales</taxon>
        <taxon>Paenibacillaceae</taxon>
        <taxon>Paenibacillus</taxon>
    </lineage>
</organism>
<dbReference type="PANTHER" id="PTHR23534">
    <property type="entry name" value="MFS PERMEASE"/>
    <property type="match status" value="1"/>
</dbReference>
<name>A0A2R5EW10_9BACL</name>
<evidence type="ECO:0000259" key="7">
    <source>
        <dbReference type="PROSITE" id="PS50850"/>
    </source>
</evidence>
<dbReference type="EMBL" id="BDQX01000098">
    <property type="protein sequence ID" value="GBG07591.1"/>
    <property type="molecule type" value="Genomic_DNA"/>
</dbReference>
<feature type="transmembrane region" description="Helical" evidence="6">
    <location>
        <begin position="93"/>
        <end position="112"/>
    </location>
</feature>
<dbReference type="InterPro" id="IPR036259">
    <property type="entry name" value="MFS_trans_sf"/>
</dbReference>
<evidence type="ECO:0000256" key="2">
    <source>
        <dbReference type="ARBA" id="ARBA00022448"/>
    </source>
</evidence>
<dbReference type="GO" id="GO:0005886">
    <property type="term" value="C:plasma membrane"/>
    <property type="evidence" value="ECO:0007669"/>
    <property type="project" value="UniProtKB-SubCell"/>
</dbReference>
<comment type="subcellular location">
    <subcellularLocation>
        <location evidence="1">Cell membrane</location>
        <topology evidence="1">Multi-pass membrane protein</topology>
    </subcellularLocation>
</comment>
<evidence type="ECO:0000256" key="5">
    <source>
        <dbReference type="ARBA" id="ARBA00023136"/>
    </source>
</evidence>
<feature type="transmembrane region" description="Helical" evidence="6">
    <location>
        <begin position="252"/>
        <end position="274"/>
    </location>
</feature>
<feature type="transmembrane region" description="Helical" evidence="6">
    <location>
        <begin position="217"/>
        <end position="240"/>
    </location>
</feature>
<comment type="caution">
    <text evidence="8">The sequence shown here is derived from an EMBL/GenBank/DDBJ whole genome shotgun (WGS) entry which is preliminary data.</text>
</comment>
<feature type="transmembrane region" description="Helical" evidence="6">
    <location>
        <begin position="66"/>
        <end position="87"/>
    </location>
</feature>
<keyword evidence="9" id="KW-1185">Reference proteome</keyword>
<dbReference type="Proteomes" id="UP000245202">
    <property type="component" value="Unassembled WGS sequence"/>
</dbReference>
<dbReference type="Pfam" id="PF07690">
    <property type="entry name" value="MFS_1"/>
    <property type="match status" value="1"/>
</dbReference>
<dbReference type="PROSITE" id="PS50850">
    <property type="entry name" value="MFS"/>
    <property type="match status" value="1"/>
</dbReference>
<dbReference type="GO" id="GO:0022857">
    <property type="term" value="F:transmembrane transporter activity"/>
    <property type="evidence" value="ECO:0007669"/>
    <property type="project" value="InterPro"/>
</dbReference>
<feature type="transmembrane region" description="Helical" evidence="6">
    <location>
        <begin position="307"/>
        <end position="334"/>
    </location>
</feature>
<feature type="transmembrane region" description="Helical" evidence="6">
    <location>
        <begin position="34"/>
        <end position="54"/>
    </location>
</feature>
<dbReference type="Gene3D" id="1.20.1250.20">
    <property type="entry name" value="MFS general substrate transporter like domains"/>
    <property type="match status" value="1"/>
</dbReference>
<evidence type="ECO:0000313" key="8">
    <source>
        <dbReference type="EMBL" id="GBG07591.1"/>
    </source>
</evidence>
<keyword evidence="2" id="KW-0813">Transport</keyword>
<sequence>MIVVLLSQLFGGAGLAAGVTVGALLAEDMLGTASYAGLPTALLTLGSALTAFLIGRFTQRLGRRPGLVIGFGAGGLGAIGVIIAAVYGNIVLLFVSLFVYGAGTATNLLARYAGTDLAKPNQRATAVSMALVSTTFGAVAGPNLVEVMGNVARSWGIPPLAGPFILGAAAFLLAGLIVFILLRPDPFFAARALAEQERLKSGGKGPELLTVINKRGLAAGATVMLLTQMVMVAIMTMTPVHMKHHGHGLSQVGIVIGIHVGAMFLPSLFTGLLIDKIGRMRMASAAGIVLLAAGLLSAYGSGDSMPILITALALLGLGWNLGLISGTTLIVDATPLSVRAKTQGNIDVLVALAGASGGALSGVIVDYSSYATLSLAGGLLSLLLIPVLLWSNAKRREQAT</sequence>
<dbReference type="AlphaFoldDB" id="A0A2R5EW10"/>
<protein>
    <submittedName>
        <fullName evidence="8">MFS transporter</fullName>
    </submittedName>
</protein>
<evidence type="ECO:0000313" key="9">
    <source>
        <dbReference type="Proteomes" id="UP000245202"/>
    </source>
</evidence>
<evidence type="ECO:0000256" key="4">
    <source>
        <dbReference type="ARBA" id="ARBA00022989"/>
    </source>
</evidence>
<evidence type="ECO:0000256" key="6">
    <source>
        <dbReference type="SAM" id="Phobius"/>
    </source>
</evidence>
<feature type="transmembrane region" description="Helical" evidence="6">
    <location>
        <begin position="124"/>
        <end position="144"/>
    </location>
</feature>
<proteinExistence type="predicted"/>
<feature type="transmembrane region" description="Helical" evidence="6">
    <location>
        <begin position="164"/>
        <end position="182"/>
    </location>
</feature>
<evidence type="ECO:0000256" key="3">
    <source>
        <dbReference type="ARBA" id="ARBA00022692"/>
    </source>
</evidence>
<feature type="transmembrane region" description="Helical" evidence="6">
    <location>
        <begin position="346"/>
        <end position="364"/>
    </location>
</feature>
<keyword evidence="4 6" id="KW-1133">Transmembrane helix</keyword>
<dbReference type="PANTHER" id="PTHR23534:SF1">
    <property type="entry name" value="MAJOR FACILITATOR SUPERFAMILY PROTEIN"/>
    <property type="match status" value="1"/>
</dbReference>
<accession>A0A2R5EW10</accession>
<keyword evidence="5 6" id="KW-0472">Membrane</keyword>
<gene>
    <name evidence="8" type="ORF">PAT3040_02147</name>
</gene>